<dbReference type="PROSITE" id="PS50835">
    <property type="entry name" value="IG_LIKE"/>
    <property type="match status" value="3"/>
</dbReference>
<keyword evidence="3" id="KW-1185">Reference proteome</keyword>
<dbReference type="GO" id="GO:0030424">
    <property type="term" value="C:axon"/>
    <property type="evidence" value="ECO:0007669"/>
    <property type="project" value="TreeGrafter"/>
</dbReference>
<feature type="domain" description="Ig-like" evidence="1">
    <location>
        <begin position="217"/>
        <end position="287"/>
    </location>
</feature>
<feature type="domain" description="Ig-like" evidence="1">
    <location>
        <begin position="123"/>
        <end position="210"/>
    </location>
</feature>
<organism evidence="2 3">
    <name type="scientific">Sinocyclocheilus rhinocerous</name>
    <dbReference type="NCBI Taxonomy" id="307959"/>
    <lineage>
        <taxon>Eukaryota</taxon>
        <taxon>Metazoa</taxon>
        <taxon>Chordata</taxon>
        <taxon>Craniata</taxon>
        <taxon>Vertebrata</taxon>
        <taxon>Euteleostomi</taxon>
        <taxon>Actinopterygii</taxon>
        <taxon>Neopterygii</taxon>
        <taxon>Teleostei</taxon>
        <taxon>Ostariophysi</taxon>
        <taxon>Cypriniformes</taxon>
        <taxon>Cyprinidae</taxon>
        <taxon>Cyprininae</taxon>
        <taxon>Sinocyclocheilus</taxon>
    </lineage>
</organism>
<dbReference type="AlphaFoldDB" id="A0A673LUG7"/>
<dbReference type="Ensembl" id="ENSSRHT00000081776.1">
    <property type="protein sequence ID" value="ENSSRHP00000079620.1"/>
    <property type="gene ID" value="ENSSRHG00000039501.1"/>
</dbReference>
<dbReference type="PANTHER" id="PTHR45080">
    <property type="entry name" value="CONTACTIN 5"/>
    <property type="match status" value="1"/>
</dbReference>
<dbReference type="GO" id="GO:0043025">
    <property type="term" value="C:neuronal cell body"/>
    <property type="evidence" value="ECO:0007669"/>
    <property type="project" value="TreeGrafter"/>
</dbReference>
<dbReference type="InterPro" id="IPR013783">
    <property type="entry name" value="Ig-like_fold"/>
</dbReference>
<dbReference type="GO" id="GO:0008046">
    <property type="term" value="F:axon guidance receptor activity"/>
    <property type="evidence" value="ECO:0007669"/>
    <property type="project" value="TreeGrafter"/>
</dbReference>
<dbReference type="GO" id="GO:0007156">
    <property type="term" value="P:homophilic cell adhesion via plasma membrane adhesion molecules"/>
    <property type="evidence" value="ECO:0007669"/>
    <property type="project" value="TreeGrafter"/>
</dbReference>
<dbReference type="Pfam" id="PF07679">
    <property type="entry name" value="I-set"/>
    <property type="match status" value="1"/>
</dbReference>
<dbReference type="InterPro" id="IPR050958">
    <property type="entry name" value="Cell_Adh-Cytoskel_Orgn"/>
</dbReference>
<dbReference type="InterPro" id="IPR003599">
    <property type="entry name" value="Ig_sub"/>
</dbReference>
<dbReference type="InterPro" id="IPR003598">
    <property type="entry name" value="Ig_sub2"/>
</dbReference>
<sequence length="321" mass="35362">MRSLVSAASPCFDPEIQYSFRRCVITENSVNGRERVLSSLPRVLLDCRANGNPVPRIMWVFPNNIVLPAPYYGSRITVHRNGTLDIHAVRVSDSVALLCIARNEGGEAKLQVQLEVTEGVEKPRLRSSPTESVQLTNGILSLNCSIEGKPTPEITWILPNGTTLLRGTSVFRFHHRLDGTLVIKDPSISEVGRYRCIGRNSAGYVERTVTLESNRKPEITNKYSSLVSIVNGENLHLNCLSGGHPLPRLTWTLPNGVVLTRPTSVYDRGMYLCQTTNEHGSSSLMVSVIVIAYPPRITKGPAPVTYASPGVAVQPTWNLHQ</sequence>
<evidence type="ECO:0000313" key="3">
    <source>
        <dbReference type="Proteomes" id="UP000472270"/>
    </source>
</evidence>
<dbReference type="InterPro" id="IPR036179">
    <property type="entry name" value="Ig-like_dom_sf"/>
</dbReference>
<dbReference type="GO" id="GO:0050808">
    <property type="term" value="P:synapse organization"/>
    <property type="evidence" value="ECO:0007669"/>
    <property type="project" value="TreeGrafter"/>
</dbReference>
<protein>
    <submittedName>
        <fullName evidence="2">Immunoglobulin superfamily member 10-like</fullName>
    </submittedName>
</protein>
<dbReference type="SMART" id="SM00408">
    <property type="entry name" value="IGc2"/>
    <property type="match status" value="3"/>
</dbReference>
<dbReference type="FunFam" id="2.60.40.10:FF:000621">
    <property type="entry name" value="Immunoglobulin superfamily member 10"/>
    <property type="match status" value="1"/>
</dbReference>
<accession>A0A673LUG7</accession>
<reference evidence="2" key="2">
    <citation type="submission" date="2025-09" db="UniProtKB">
        <authorList>
            <consortium name="Ensembl"/>
        </authorList>
    </citation>
    <scope>IDENTIFICATION</scope>
</reference>
<dbReference type="SUPFAM" id="SSF48726">
    <property type="entry name" value="Immunoglobulin"/>
    <property type="match status" value="3"/>
</dbReference>
<proteinExistence type="predicted"/>
<feature type="domain" description="Ig-like" evidence="1">
    <location>
        <begin position="14"/>
        <end position="117"/>
    </location>
</feature>
<reference evidence="2" key="1">
    <citation type="submission" date="2025-08" db="UniProtKB">
        <authorList>
            <consortium name="Ensembl"/>
        </authorList>
    </citation>
    <scope>IDENTIFICATION</scope>
</reference>
<dbReference type="CDD" id="cd00096">
    <property type="entry name" value="Ig"/>
    <property type="match status" value="1"/>
</dbReference>
<dbReference type="InterPro" id="IPR013098">
    <property type="entry name" value="Ig_I-set"/>
</dbReference>
<dbReference type="Pfam" id="PF13927">
    <property type="entry name" value="Ig_3"/>
    <property type="match status" value="1"/>
</dbReference>
<name>A0A673LUG7_9TELE</name>
<evidence type="ECO:0000313" key="2">
    <source>
        <dbReference type="Ensembl" id="ENSSRHP00000079620.1"/>
    </source>
</evidence>
<dbReference type="InterPro" id="IPR007110">
    <property type="entry name" value="Ig-like_dom"/>
</dbReference>
<dbReference type="Proteomes" id="UP000472270">
    <property type="component" value="Unassembled WGS sequence"/>
</dbReference>
<dbReference type="SMART" id="SM00409">
    <property type="entry name" value="IG"/>
    <property type="match status" value="3"/>
</dbReference>
<gene>
    <name evidence="2" type="primary">LOC107727037</name>
</gene>
<dbReference type="PANTHER" id="PTHR45080:SF30">
    <property type="entry name" value="HEPARAN SULFATE PROTEOGLYCAN 2"/>
    <property type="match status" value="1"/>
</dbReference>
<evidence type="ECO:0000259" key="1">
    <source>
        <dbReference type="PROSITE" id="PS50835"/>
    </source>
</evidence>
<dbReference type="Gene3D" id="2.60.40.10">
    <property type="entry name" value="Immunoglobulins"/>
    <property type="match status" value="3"/>
</dbReference>
<dbReference type="GO" id="GO:0005886">
    <property type="term" value="C:plasma membrane"/>
    <property type="evidence" value="ECO:0007669"/>
    <property type="project" value="TreeGrafter"/>
</dbReference>